<dbReference type="EMBL" id="JBEPMB010000001">
    <property type="protein sequence ID" value="MET3612628.1"/>
    <property type="molecule type" value="Genomic_DNA"/>
</dbReference>
<accession>A0ABV2IVW5</accession>
<dbReference type="InterPro" id="IPR008318">
    <property type="entry name" value="UCP030820"/>
</dbReference>
<protein>
    <submittedName>
        <fullName evidence="1">Uncharacterized protein (DUF934 family)</fullName>
    </submittedName>
</protein>
<reference evidence="1 2" key="1">
    <citation type="submission" date="2024-06" db="EMBL/GenBank/DDBJ databases">
        <title>Genomic Encyclopedia of Type Strains, Phase IV (KMG-IV): sequencing the most valuable type-strain genomes for metagenomic binning, comparative biology and taxonomic classification.</title>
        <authorList>
            <person name="Goeker M."/>
        </authorList>
    </citation>
    <scope>NUCLEOTIDE SEQUENCE [LARGE SCALE GENOMIC DNA]</scope>
    <source>
        <strain evidence="1 2">DSM 29780</strain>
    </source>
</reference>
<name>A0ABV2IVW5_9HYPH</name>
<dbReference type="RefSeq" id="WP_354555189.1">
    <property type="nucleotide sequence ID" value="NZ_JBEPMB010000001.1"/>
</dbReference>
<dbReference type="Proteomes" id="UP001549047">
    <property type="component" value="Unassembled WGS sequence"/>
</dbReference>
<gene>
    <name evidence="1" type="ORF">ABID16_000933</name>
</gene>
<keyword evidence="2" id="KW-1185">Reference proteome</keyword>
<organism evidence="1 2">
    <name type="scientific">Rhizobium aquaticum</name>
    <dbReference type="NCBI Taxonomy" id="1549636"/>
    <lineage>
        <taxon>Bacteria</taxon>
        <taxon>Pseudomonadati</taxon>
        <taxon>Pseudomonadota</taxon>
        <taxon>Alphaproteobacteria</taxon>
        <taxon>Hyphomicrobiales</taxon>
        <taxon>Rhizobiaceae</taxon>
        <taxon>Rhizobium/Agrobacterium group</taxon>
        <taxon>Rhizobium</taxon>
    </lineage>
</organism>
<proteinExistence type="predicted"/>
<comment type="caution">
    <text evidence="1">The sequence shown here is derived from an EMBL/GenBank/DDBJ whole genome shotgun (WGS) entry which is preliminary data.</text>
</comment>
<evidence type="ECO:0000313" key="2">
    <source>
        <dbReference type="Proteomes" id="UP001549047"/>
    </source>
</evidence>
<dbReference type="PIRSF" id="PIRSF030820">
    <property type="entry name" value="UCP030820"/>
    <property type="match status" value="1"/>
</dbReference>
<sequence length="167" mass="17908">MTKIWKETGFVENDAWVLPVEGEALPAGTRPILALGEFLEQMEASNEGGFGVLIAPADDVTKLAPHLERLALVALAFPAFNDGRAFSHASLLRSRLGYEGEVRAVGDVLIDQIPLMIRCGIDSFAVTNATALKRLAEGRLPGISLHSQPAVKAAEAGQGFSWRRKAS</sequence>
<evidence type="ECO:0000313" key="1">
    <source>
        <dbReference type="EMBL" id="MET3612628.1"/>
    </source>
</evidence>
<dbReference type="Pfam" id="PF06073">
    <property type="entry name" value="DUF934"/>
    <property type="match status" value="1"/>
</dbReference>